<evidence type="ECO:0000313" key="1">
    <source>
        <dbReference type="EMBL" id="SMF41572.1"/>
    </source>
</evidence>
<keyword evidence="2" id="KW-1185">Reference proteome</keyword>
<dbReference type="RefSeq" id="WP_085228049.1">
    <property type="nucleotide sequence ID" value="NZ_BSQD01000006.1"/>
</dbReference>
<dbReference type="GeneID" id="95550769"/>
<dbReference type="OrthoDB" id="5863139at2"/>
<name>A0A1X7EWE5_TRICW</name>
<gene>
    <name evidence="1" type="ORF">SAMN06295900_106389</name>
</gene>
<protein>
    <submittedName>
        <fullName evidence="1">Type III secretion system subunit</fullName>
    </submittedName>
</protein>
<organism evidence="1 2">
    <name type="scientific">Trinickia caryophylli</name>
    <name type="common">Paraburkholderia caryophylli</name>
    <dbReference type="NCBI Taxonomy" id="28094"/>
    <lineage>
        <taxon>Bacteria</taxon>
        <taxon>Pseudomonadati</taxon>
        <taxon>Pseudomonadota</taxon>
        <taxon>Betaproteobacteria</taxon>
        <taxon>Burkholderiales</taxon>
        <taxon>Burkholderiaceae</taxon>
        <taxon>Trinickia</taxon>
    </lineage>
</organism>
<evidence type="ECO:0000313" key="2">
    <source>
        <dbReference type="Proteomes" id="UP000192911"/>
    </source>
</evidence>
<proteinExistence type="predicted"/>
<dbReference type="InterPro" id="IPR025292">
    <property type="entry name" value="T3SS_LEE_assoc"/>
</dbReference>
<accession>A0A1X7EWE5</accession>
<dbReference type="Proteomes" id="UP000192911">
    <property type="component" value="Unassembled WGS sequence"/>
</dbReference>
<dbReference type="AlphaFoldDB" id="A0A1X7EWE5"/>
<sequence>MSTCAVDPVLRRMHELAWRPGASMHQAWWPHLSLEAWQADYARRRACRDPLDRLIVARRGFPCAPLESEPDERSRALFALEPRFEALIVALGIVALACPEHLVMRTHRDALASYMDRQACDQLLAICRRWDAQAPVVGPAALVDAAFAAGTQWWQCAARRHADLTAQLLGTLLPPHDAGAAAPEDNAADWLLRLSRFL</sequence>
<dbReference type="STRING" id="28094.SAMN06295900_106389"/>
<dbReference type="EMBL" id="FXAH01000006">
    <property type="protein sequence ID" value="SMF41572.1"/>
    <property type="molecule type" value="Genomic_DNA"/>
</dbReference>
<dbReference type="Pfam" id="PF13327">
    <property type="entry name" value="T3SS_LEE_assoc"/>
    <property type="match status" value="1"/>
</dbReference>
<reference evidence="2" key="1">
    <citation type="submission" date="2017-04" db="EMBL/GenBank/DDBJ databases">
        <authorList>
            <person name="Varghese N."/>
            <person name="Submissions S."/>
        </authorList>
    </citation>
    <scope>NUCLEOTIDE SEQUENCE [LARGE SCALE GENOMIC DNA]</scope>
    <source>
        <strain evidence="2">Ballard 720</strain>
    </source>
</reference>